<dbReference type="AlphaFoldDB" id="A0A4D4JH84"/>
<feature type="transmembrane region" description="Helical" evidence="7">
    <location>
        <begin position="157"/>
        <end position="178"/>
    </location>
</feature>
<keyword evidence="3 7" id="KW-1133">Transmembrane helix</keyword>
<evidence type="ECO:0000256" key="1">
    <source>
        <dbReference type="ARBA" id="ARBA00004141"/>
    </source>
</evidence>
<dbReference type="Gene3D" id="1.20.1080.10">
    <property type="entry name" value="Glycerol uptake facilitator protein"/>
    <property type="match status" value="1"/>
</dbReference>
<keyword evidence="2 5" id="KW-0812">Transmembrane</keyword>
<dbReference type="PANTHER" id="PTHR45724:SF26">
    <property type="entry name" value="AQUAPORIN NIP7-1-RELATED"/>
    <property type="match status" value="1"/>
</dbReference>
<feature type="transmembrane region" description="Helical" evidence="7">
    <location>
        <begin position="123"/>
        <end position="145"/>
    </location>
</feature>
<evidence type="ECO:0000313" key="8">
    <source>
        <dbReference type="EMBL" id="GDY33998.1"/>
    </source>
</evidence>
<dbReference type="InterPro" id="IPR034294">
    <property type="entry name" value="Aquaporin_transptr"/>
</dbReference>
<reference evidence="9" key="1">
    <citation type="submission" date="2019-04" db="EMBL/GenBank/DDBJ databases">
        <title>Draft genome sequence of Pseudonocardiaceae bacterium SL3-2-4.</title>
        <authorList>
            <person name="Ningsih F."/>
            <person name="Yokota A."/>
            <person name="Sakai Y."/>
            <person name="Nanatani K."/>
            <person name="Yabe S."/>
            <person name="Oetari A."/>
            <person name="Sjamsuridzal W."/>
        </authorList>
    </citation>
    <scope>NUCLEOTIDE SEQUENCE [LARGE SCALE GENOMIC DNA]</scope>
    <source>
        <strain evidence="9">SL3-2-4</strain>
    </source>
</reference>
<evidence type="ECO:0000256" key="6">
    <source>
        <dbReference type="SAM" id="MobiDB-lite"/>
    </source>
</evidence>
<name>A0A4D4JH84_9PSEU</name>
<gene>
    <name evidence="8" type="ORF">GTS_56310</name>
</gene>
<evidence type="ECO:0000256" key="4">
    <source>
        <dbReference type="ARBA" id="ARBA00023136"/>
    </source>
</evidence>
<dbReference type="SUPFAM" id="SSF81338">
    <property type="entry name" value="Aquaporin-like"/>
    <property type="match status" value="1"/>
</dbReference>
<dbReference type="InterPro" id="IPR023271">
    <property type="entry name" value="Aquaporin-like"/>
</dbReference>
<feature type="compositionally biased region" description="Polar residues" evidence="6">
    <location>
        <begin position="258"/>
        <end position="267"/>
    </location>
</feature>
<evidence type="ECO:0008006" key="10">
    <source>
        <dbReference type="Google" id="ProtNLM"/>
    </source>
</evidence>
<dbReference type="RefSeq" id="WP_137816893.1">
    <property type="nucleotide sequence ID" value="NZ_BJFL01000077.1"/>
</dbReference>
<keyword evidence="9" id="KW-1185">Reference proteome</keyword>
<dbReference type="OrthoDB" id="9807293at2"/>
<evidence type="ECO:0000313" key="9">
    <source>
        <dbReference type="Proteomes" id="UP000298860"/>
    </source>
</evidence>
<organism evidence="8 9">
    <name type="scientific">Gandjariella thermophila</name>
    <dbReference type="NCBI Taxonomy" id="1931992"/>
    <lineage>
        <taxon>Bacteria</taxon>
        <taxon>Bacillati</taxon>
        <taxon>Actinomycetota</taxon>
        <taxon>Actinomycetes</taxon>
        <taxon>Pseudonocardiales</taxon>
        <taxon>Pseudonocardiaceae</taxon>
        <taxon>Gandjariella</taxon>
    </lineage>
</organism>
<dbReference type="EMBL" id="BJFL01000077">
    <property type="protein sequence ID" value="GDY33998.1"/>
    <property type="molecule type" value="Genomic_DNA"/>
</dbReference>
<proteinExistence type="inferred from homology"/>
<dbReference type="Pfam" id="PF00230">
    <property type="entry name" value="MIP"/>
    <property type="match status" value="1"/>
</dbReference>
<keyword evidence="4 7" id="KW-0472">Membrane</keyword>
<dbReference type="GO" id="GO:0016020">
    <property type="term" value="C:membrane"/>
    <property type="evidence" value="ECO:0007669"/>
    <property type="project" value="UniProtKB-SubCell"/>
</dbReference>
<evidence type="ECO:0000256" key="2">
    <source>
        <dbReference type="ARBA" id="ARBA00022692"/>
    </source>
</evidence>
<protein>
    <recommendedName>
        <fullName evidence="10">MIP family protein</fullName>
    </recommendedName>
</protein>
<keyword evidence="5" id="KW-0813">Transport</keyword>
<feature type="transmembrane region" description="Helical" evidence="7">
    <location>
        <begin position="53"/>
        <end position="75"/>
    </location>
</feature>
<evidence type="ECO:0000256" key="3">
    <source>
        <dbReference type="ARBA" id="ARBA00022989"/>
    </source>
</evidence>
<feature type="transmembrane region" description="Helical" evidence="7">
    <location>
        <begin position="87"/>
        <end position="111"/>
    </location>
</feature>
<dbReference type="PANTHER" id="PTHR45724">
    <property type="entry name" value="AQUAPORIN NIP2-1"/>
    <property type="match status" value="1"/>
</dbReference>
<comment type="subcellular location">
    <subcellularLocation>
        <location evidence="1">Membrane</location>
        <topology evidence="1">Multi-pass membrane protein</topology>
    </subcellularLocation>
</comment>
<sequence length="267" mass="27157">MGQQLTRKLAAEFLGSLLLAALVIGSGIAAQRLSPGNTGLQLFENAAATAAGLYAIILMFGPVSGAHFNPVVSFVDANFGGLPWRHALAYLPAQVLGCVTGAVLANVMFSAEVVSISTTQRASLAHGVSEAVATIGLVLVIFSLARSGRADRAPAAVGAYIGAAYFFTSSTSFANPAITVGRVFSDTFAGIAPSSTPVFVVAQLVGAAAAVLLLRALYPIVTADQAAEVVLPHLVAEATAPGRWARGGALDHTEANDGHTTTTPEAT</sequence>
<comment type="similarity">
    <text evidence="5">Belongs to the MIP/aquaporin (TC 1.A.8) family.</text>
</comment>
<dbReference type="InterPro" id="IPR000425">
    <property type="entry name" value="MIP"/>
</dbReference>
<dbReference type="Proteomes" id="UP000298860">
    <property type="component" value="Unassembled WGS sequence"/>
</dbReference>
<dbReference type="PRINTS" id="PR00783">
    <property type="entry name" value="MINTRINSICP"/>
</dbReference>
<accession>A0A4D4JH84</accession>
<dbReference type="GO" id="GO:0015267">
    <property type="term" value="F:channel activity"/>
    <property type="evidence" value="ECO:0007669"/>
    <property type="project" value="InterPro"/>
</dbReference>
<feature type="region of interest" description="Disordered" evidence="6">
    <location>
        <begin position="246"/>
        <end position="267"/>
    </location>
</feature>
<evidence type="ECO:0000256" key="5">
    <source>
        <dbReference type="RuleBase" id="RU000477"/>
    </source>
</evidence>
<evidence type="ECO:0000256" key="7">
    <source>
        <dbReference type="SAM" id="Phobius"/>
    </source>
</evidence>
<comment type="caution">
    <text evidence="8">The sequence shown here is derived from an EMBL/GenBank/DDBJ whole genome shotgun (WGS) entry which is preliminary data.</text>
</comment>
<feature type="transmembrane region" description="Helical" evidence="7">
    <location>
        <begin position="198"/>
        <end position="218"/>
    </location>
</feature>